<dbReference type="Gene3D" id="1.10.150.130">
    <property type="match status" value="1"/>
</dbReference>
<keyword evidence="2" id="KW-0229">DNA integration</keyword>
<organism evidence="6 7">
    <name type="scientific">Bosea eneae</name>
    <dbReference type="NCBI Taxonomy" id="151454"/>
    <lineage>
        <taxon>Bacteria</taxon>
        <taxon>Pseudomonadati</taxon>
        <taxon>Pseudomonadota</taxon>
        <taxon>Alphaproteobacteria</taxon>
        <taxon>Hyphomicrobiales</taxon>
        <taxon>Boseaceae</taxon>
        <taxon>Bosea</taxon>
    </lineage>
</organism>
<gene>
    <name evidence="6" type="ORF">ACFPOB_26360</name>
</gene>
<evidence type="ECO:0000256" key="1">
    <source>
        <dbReference type="ARBA" id="ARBA00008857"/>
    </source>
</evidence>
<dbReference type="InterPro" id="IPR002104">
    <property type="entry name" value="Integrase_catalytic"/>
</dbReference>
<keyword evidence="3" id="KW-0238">DNA-binding</keyword>
<dbReference type="PANTHER" id="PTHR30629:SF2">
    <property type="entry name" value="PROPHAGE INTEGRASE INTS-RELATED"/>
    <property type="match status" value="1"/>
</dbReference>
<comment type="caution">
    <text evidence="6">The sequence shown here is derived from an EMBL/GenBank/DDBJ whole genome shotgun (WGS) entry which is preliminary data.</text>
</comment>
<evidence type="ECO:0000313" key="7">
    <source>
        <dbReference type="Proteomes" id="UP001596053"/>
    </source>
</evidence>
<keyword evidence="7" id="KW-1185">Reference proteome</keyword>
<evidence type="ECO:0000313" key="6">
    <source>
        <dbReference type="EMBL" id="MFC5423078.1"/>
    </source>
</evidence>
<keyword evidence="4" id="KW-0233">DNA recombination</keyword>
<dbReference type="Proteomes" id="UP001596053">
    <property type="component" value="Unassembled WGS sequence"/>
</dbReference>
<dbReference type="PROSITE" id="PS51898">
    <property type="entry name" value="TYR_RECOMBINASE"/>
    <property type="match status" value="1"/>
</dbReference>
<protein>
    <submittedName>
        <fullName evidence="6">Tyrosine-type recombinase/integrase</fullName>
    </submittedName>
</protein>
<name>A0ABW0J112_9HYPH</name>
<proteinExistence type="inferred from homology"/>
<reference evidence="7" key="1">
    <citation type="journal article" date="2019" name="Int. J. Syst. Evol. Microbiol.">
        <title>The Global Catalogue of Microorganisms (GCM) 10K type strain sequencing project: providing services to taxonomists for standard genome sequencing and annotation.</title>
        <authorList>
            <consortium name="The Broad Institute Genomics Platform"/>
            <consortium name="The Broad Institute Genome Sequencing Center for Infectious Disease"/>
            <person name="Wu L."/>
            <person name="Ma J."/>
        </authorList>
    </citation>
    <scope>NUCLEOTIDE SEQUENCE [LARGE SCALE GENOMIC DNA]</scope>
    <source>
        <strain evidence="7">NCAIM B.01391</strain>
    </source>
</reference>
<evidence type="ECO:0000259" key="5">
    <source>
        <dbReference type="PROSITE" id="PS51898"/>
    </source>
</evidence>
<dbReference type="RefSeq" id="WP_377801272.1">
    <property type="nucleotide sequence ID" value="NZ_JBHSLW010000060.1"/>
</dbReference>
<dbReference type="SUPFAM" id="SSF56349">
    <property type="entry name" value="DNA breaking-rejoining enzymes"/>
    <property type="match status" value="1"/>
</dbReference>
<dbReference type="InterPro" id="IPR013762">
    <property type="entry name" value="Integrase-like_cat_sf"/>
</dbReference>
<dbReference type="InterPro" id="IPR010998">
    <property type="entry name" value="Integrase_recombinase_N"/>
</dbReference>
<dbReference type="PANTHER" id="PTHR30629">
    <property type="entry name" value="PROPHAGE INTEGRASE"/>
    <property type="match status" value="1"/>
</dbReference>
<dbReference type="Gene3D" id="1.10.443.10">
    <property type="entry name" value="Intergrase catalytic core"/>
    <property type="match status" value="1"/>
</dbReference>
<sequence>MPSLATPSISGGSVVRVKLKGVNRVRKRLADGTVRIYHYHRATGERLEGKPGSAEFLASYTKAEQTTAQRHKGTFNDLIRAYTGSVEFAELAASTQAEYKRMLTKAEPRFGSMPIAALDDSRVKDDLLGWRDEVVRSSGKREGDNRLTTISGMLSWAVSRGKLTANHILGFKRLYSSDRSDILWLEEHIRAFMAVASLEMQQALILALHSGQRLSDLLRAAWTNYDGKFLRIRQSKGGVVVTIPCTKALRAMLDGMPRNATVILTSATGKPWKKRYFSDQWKEAGDAAGLTDLHFHDLRGTAVTMLAEAGCTVPEIAAITGHSLKTVTTILEKYLSRTRTLAEAAIEKFENAPATDFANRLQTGPVGKPGT</sequence>
<dbReference type="EMBL" id="JBHSLW010000060">
    <property type="protein sequence ID" value="MFC5423078.1"/>
    <property type="molecule type" value="Genomic_DNA"/>
</dbReference>
<accession>A0ABW0J112</accession>
<comment type="similarity">
    <text evidence="1">Belongs to the 'phage' integrase family.</text>
</comment>
<dbReference type="InterPro" id="IPR050808">
    <property type="entry name" value="Phage_Integrase"/>
</dbReference>
<dbReference type="Pfam" id="PF00589">
    <property type="entry name" value="Phage_integrase"/>
    <property type="match status" value="1"/>
</dbReference>
<feature type="domain" description="Tyr recombinase" evidence="5">
    <location>
        <begin position="178"/>
        <end position="348"/>
    </location>
</feature>
<evidence type="ECO:0000256" key="4">
    <source>
        <dbReference type="ARBA" id="ARBA00023172"/>
    </source>
</evidence>
<dbReference type="InterPro" id="IPR011010">
    <property type="entry name" value="DNA_brk_join_enz"/>
</dbReference>
<evidence type="ECO:0000256" key="3">
    <source>
        <dbReference type="ARBA" id="ARBA00023125"/>
    </source>
</evidence>
<evidence type="ECO:0000256" key="2">
    <source>
        <dbReference type="ARBA" id="ARBA00022908"/>
    </source>
</evidence>